<evidence type="ECO:0000313" key="3">
    <source>
        <dbReference type="Proteomes" id="UP001500101"/>
    </source>
</evidence>
<sequence length="250" mass="27851">MKKVSRIYSWAGLLIGVGIMSSCSSVYLPNVPATPMFNNKGEGYLGAHVNPKGNLSGNAGIAFTDNLALIANGSYMDYKSDNHDFKQYLYEGGLGYYTLVGKNKRSVLEFYAGYGLGATQDADKRASTTGADPVESRDVEFNKIFVQANFSSTRKNKINLFGKKLTLNYGTAIRLSRIKMDKFELNNEVHPLEENLFIEPIFFTRLEMSKGLQLQLTNGWNIGLMDNQYLKPGNAVFTLGLVYNFGRKNK</sequence>
<keyword evidence="1" id="KW-1133">Transmembrane helix</keyword>
<protein>
    <recommendedName>
        <fullName evidence="4">Outer membrane protein with beta-barrel domain</fullName>
    </recommendedName>
</protein>
<dbReference type="Proteomes" id="UP001500101">
    <property type="component" value="Unassembled WGS sequence"/>
</dbReference>
<dbReference type="PROSITE" id="PS51257">
    <property type="entry name" value="PROKAR_LIPOPROTEIN"/>
    <property type="match status" value="1"/>
</dbReference>
<evidence type="ECO:0008006" key="4">
    <source>
        <dbReference type="Google" id="ProtNLM"/>
    </source>
</evidence>
<name>A0ABP7YJF0_9SPHI</name>
<dbReference type="EMBL" id="BAAAZI010000006">
    <property type="protein sequence ID" value="GAA4137121.1"/>
    <property type="molecule type" value="Genomic_DNA"/>
</dbReference>
<evidence type="ECO:0000313" key="2">
    <source>
        <dbReference type="EMBL" id="GAA4137121.1"/>
    </source>
</evidence>
<evidence type="ECO:0000256" key="1">
    <source>
        <dbReference type="SAM" id="Phobius"/>
    </source>
</evidence>
<feature type="transmembrane region" description="Helical" evidence="1">
    <location>
        <begin position="7"/>
        <end position="28"/>
    </location>
</feature>
<keyword evidence="3" id="KW-1185">Reference proteome</keyword>
<gene>
    <name evidence="2" type="ORF">GCM10022216_12840</name>
</gene>
<reference evidence="3" key="1">
    <citation type="journal article" date="2019" name="Int. J. Syst. Evol. Microbiol.">
        <title>The Global Catalogue of Microorganisms (GCM) 10K type strain sequencing project: providing services to taxonomists for standard genome sequencing and annotation.</title>
        <authorList>
            <consortium name="The Broad Institute Genomics Platform"/>
            <consortium name="The Broad Institute Genome Sequencing Center for Infectious Disease"/>
            <person name="Wu L."/>
            <person name="Ma J."/>
        </authorList>
    </citation>
    <scope>NUCLEOTIDE SEQUENCE [LARGE SCALE GENOMIC DNA]</scope>
    <source>
        <strain evidence="3">JCM 16704</strain>
    </source>
</reference>
<organism evidence="2 3">
    <name type="scientific">Sphingobacterium kyonggiense</name>
    <dbReference type="NCBI Taxonomy" id="714075"/>
    <lineage>
        <taxon>Bacteria</taxon>
        <taxon>Pseudomonadati</taxon>
        <taxon>Bacteroidota</taxon>
        <taxon>Sphingobacteriia</taxon>
        <taxon>Sphingobacteriales</taxon>
        <taxon>Sphingobacteriaceae</taxon>
        <taxon>Sphingobacterium</taxon>
    </lineage>
</organism>
<proteinExistence type="predicted"/>
<keyword evidence="1" id="KW-0812">Transmembrane</keyword>
<comment type="caution">
    <text evidence="2">The sequence shown here is derived from an EMBL/GenBank/DDBJ whole genome shotgun (WGS) entry which is preliminary data.</text>
</comment>
<dbReference type="RefSeq" id="WP_344673795.1">
    <property type="nucleotide sequence ID" value="NZ_BAAAZI010000006.1"/>
</dbReference>
<keyword evidence="1" id="KW-0472">Membrane</keyword>
<accession>A0ABP7YJF0</accession>